<proteinExistence type="predicted"/>
<organism evidence="3 4">
    <name type="scientific">Candidatus Protochlamydia amoebophila</name>
    <dbReference type="NCBI Taxonomy" id="362787"/>
    <lineage>
        <taxon>Bacteria</taxon>
        <taxon>Pseudomonadati</taxon>
        <taxon>Chlamydiota</taxon>
        <taxon>Chlamydiia</taxon>
        <taxon>Parachlamydiales</taxon>
        <taxon>Parachlamydiaceae</taxon>
        <taxon>Candidatus Protochlamydia</taxon>
    </lineage>
</organism>
<feature type="domain" description="T3SS low calcium response E C-terminal helical" evidence="2">
    <location>
        <begin position="9"/>
        <end position="92"/>
    </location>
</feature>
<dbReference type="AlphaFoldDB" id="A0A0C1H4D9"/>
<gene>
    <name evidence="3" type="ORF">DB44_CJ00130</name>
</gene>
<reference evidence="3 4" key="1">
    <citation type="journal article" date="2014" name="Mol. Biol. Evol.">
        <title>Massive expansion of Ubiquitination-related gene families within the Chlamydiae.</title>
        <authorList>
            <person name="Domman D."/>
            <person name="Collingro A."/>
            <person name="Lagkouvardos I."/>
            <person name="Gehre L."/>
            <person name="Weinmaier T."/>
            <person name="Rattei T."/>
            <person name="Subtil A."/>
            <person name="Horn M."/>
        </authorList>
    </citation>
    <scope>NUCLEOTIDE SEQUENCE [LARGE SCALE GENOMIC DNA]</scope>
    <source>
        <strain evidence="3 4">EI2</strain>
    </source>
</reference>
<protein>
    <recommendedName>
        <fullName evidence="2">T3SS low calcium response E C-terminal helical domain-containing protein</fullName>
    </recommendedName>
</protein>
<evidence type="ECO:0000313" key="3">
    <source>
        <dbReference type="EMBL" id="KIC72399.1"/>
    </source>
</evidence>
<evidence type="ECO:0000259" key="2">
    <source>
        <dbReference type="Pfam" id="PF22342"/>
    </source>
</evidence>
<dbReference type="PATRIC" id="fig|362787.3.peg.836"/>
<dbReference type="Proteomes" id="UP000031465">
    <property type="component" value="Unassembled WGS sequence"/>
</dbReference>
<evidence type="ECO:0000313" key="4">
    <source>
        <dbReference type="Proteomes" id="UP000031465"/>
    </source>
</evidence>
<sequence length="116" mass="13507">MKRDSFRAHFNFESIGKLFFDAAEERYPTAEKMNQLVSRLTDPVILDPVENVFAKITLLNSIRNMIKAVSPRLYRSMQHRDDLYLAVIEALEDLEDELEELEEQALEAEESVDKES</sequence>
<name>A0A0C1H4D9_9BACT</name>
<comment type="caution">
    <text evidence="3">The sequence shown here is derived from an EMBL/GenBank/DDBJ whole genome shotgun (WGS) entry which is preliminary data.</text>
</comment>
<dbReference type="InterPro" id="IPR054556">
    <property type="entry name" value="T3SS_CopN_C"/>
</dbReference>
<feature type="coiled-coil region" evidence="1">
    <location>
        <begin position="84"/>
        <end position="114"/>
    </location>
</feature>
<evidence type="ECO:0000256" key="1">
    <source>
        <dbReference type="SAM" id="Coils"/>
    </source>
</evidence>
<dbReference type="EMBL" id="JSAN01000056">
    <property type="protein sequence ID" value="KIC72399.1"/>
    <property type="molecule type" value="Genomic_DNA"/>
</dbReference>
<dbReference type="Pfam" id="PF22342">
    <property type="entry name" value="T3SS_CopN_3rd"/>
    <property type="match status" value="1"/>
</dbReference>
<accession>A0A0C1H4D9</accession>
<dbReference type="RefSeq" id="WP_011175297.1">
    <property type="nucleotide sequence ID" value="NZ_JSAN01000056.1"/>
</dbReference>
<keyword evidence="1" id="KW-0175">Coiled coil</keyword>